<evidence type="ECO:0000313" key="2">
    <source>
        <dbReference type="EnsemblMetazoa" id="BGLB021022-PA"/>
    </source>
</evidence>
<accession>A0A2C9KLB8</accession>
<evidence type="ECO:0000313" key="3">
    <source>
        <dbReference type="Proteomes" id="UP000076420"/>
    </source>
</evidence>
<feature type="compositionally biased region" description="Polar residues" evidence="1">
    <location>
        <begin position="115"/>
        <end position="133"/>
    </location>
</feature>
<dbReference type="VEuPathDB" id="VectorBase:BGLB021022"/>
<feature type="region of interest" description="Disordered" evidence="1">
    <location>
        <begin position="102"/>
        <end position="147"/>
    </location>
</feature>
<feature type="compositionally biased region" description="Low complexity" evidence="1">
    <location>
        <begin position="102"/>
        <end position="114"/>
    </location>
</feature>
<dbReference type="VEuPathDB" id="VectorBase:BGLAX_031723"/>
<name>A0A2C9KLB8_BIOGL</name>
<evidence type="ECO:0000256" key="1">
    <source>
        <dbReference type="SAM" id="MobiDB-lite"/>
    </source>
</evidence>
<gene>
    <name evidence="2" type="primary">106058398</name>
</gene>
<dbReference type="Proteomes" id="UP000076420">
    <property type="component" value="Unassembled WGS sequence"/>
</dbReference>
<dbReference type="KEGG" id="bgt:106058398"/>
<dbReference type="EnsemblMetazoa" id="BGLB021022-RA">
    <property type="protein sequence ID" value="BGLB021022-PA"/>
    <property type="gene ID" value="BGLB021022"/>
</dbReference>
<dbReference type="AlphaFoldDB" id="A0A2C9KLB8"/>
<organism evidence="2 3">
    <name type="scientific">Biomphalaria glabrata</name>
    <name type="common">Bloodfluke planorb</name>
    <name type="synonym">Freshwater snail</name>
    <dbReference type="NCBI Taxonomy" id="6526"/>
    <lineage>
        <taxon>Eukaryota</taxon>
        <taxon>Metazoa</taxon>
        <taxon>Spiralia</taxon>
        <taxon>Lophotrochozoa</taxon>
        <taxon>Mollusca</taxon>
        <taxon>Gastropoda</taxon>
        <taxon>Heterobranchia</taxon>
        <taxon>Euthyneura</taxon>
        <taxon>Panpulmonata</taxon>
        <taxon>Hygrophila</taxon>
        <taxon>Lymnaeoidea</taxon>
        <taxon>Planorbidae</taxon>
        <taxon>Biomphalaria</taxon>
    </lineage>
</organism>
<dbReference type="STRING" id="6526.A0A2C9KLB8"/>
<sequence length="147" mass="16285">MARDCQFRAVSTDKNEEDAIRDAFVSGMRSSVIRQKLLEKRSLDLKTALDISKTLDMAQKESSLFSAPSKLTVISFGIGNLNQRNCGLRNNRNNFEMTRTLRSSGSFSSGYSRSTNATQTYSNGHSISTQTLDSVGDPRFGDDDVEL</sequence>
<protein>
    <submittedName>
        <fullName evidence="2">Uncharacterized protein</fullName>
    </submittedName>
</protein>
<proteinExistence type="predicted"/>
<reference evidence="2" key="1">
    <citation type="submission" date="2020-05" db="UniProtKB">
        <authorList>
            <consortium name="EnsemblMetazoa"/>
        </authorList>
    </citation>
    <scope>IDENTIFICATION</scope>
    <source>
        <strain evidence="2">BB02</strain>
    </source>
</reference>
<dbReference type="VEuPathDB" id="VectorBase:BGLAX_050975"/>